<evidence type="ECO:0000259" key="5">
    <source>
        <dbReference type="PROSITE" id="PS50865"/>
    </source>
</evidence>
<sequence length="234" mass="26274">MPPPQTRLREHKQCQTCYKDDNPPKFMLKSCQKCSRAHYCNRECQAADWSSHKRICKLQAECGERIKASSAQAALDTTGATIDPKIVANKLKQWVRVYRPVLDRALINALTLHITPDRCMDEMLYITLKETSHEDITRYFTIESTSFCPFAEAKVEYVRTFGPGQDELLAVLLDRSRKIRANGGIGVAVAMLYIKEAGILHLNPTVVQDLAPGAPRDSQWSASLKRIVAAGKIV</sequence>
<reference evidence="7 8" key="1">
    <citation type="journal article" date="2016" name="Mol. Biol. Evol.">
        <title>Comparative Genomics of Early-Diverging Mushroom-Forming Fungi Provides Insights into the Origins of Lignocellulose Decay Capabilities.</title>
        <authorList>
            <person name="Nagy L.G."/>
            <person name="Riley R."/>
            <person name="Tritt A."/>
            <person name="Adam C."/>
            <person name="Daum C."/>
            <person name="Floudas D."/>
            <person name="Sun H."/>
            <person name="Yadav J.S."/>
            <person name="Pangilinan J."/>
            <person name="Larsson K.H."/>
            <person name="Matsuura K."/>
            <person name="Barry K."/>
            <person name="Labutti K."/>
            <person name="Kuo R."/>
            <person name="Ohm R.A."/>
            <person name="Bhattacharya S.S."/>
            <person name="Shirouzu T."/>
            <person name="Yoshinaga Y."/>
            <person name="Martin F.M."/>
            <person name="Grigoriev I.V."/>
            <person name="Hibbett D.S."/>
        </authorList>
    </citation>
    <scope>NUCLEOTIDE SEQUENCE [LARGE SCALE GENOMIC DNA]</scope>
    <source>
        <strain evidence="7 8">CBS 109695</strain>
    </source>
</reference>
<dbReference type="GO" id="GO:0008270">
    <property type="term" value="F:zinc ion binding"/>
    <property type="evidence" value="ECO:0007669"/>
    <property type="project" value="UniProtKB-KW"/>
</dbReference>
<keyword evidence="1" id="KW-0479">Metal-binding</keyword>
<dbReference type="InterPro" id="IPR002893">
    <property type="entry name" value="Znf_MYND"/>
</dbReference>
<dbReference type="Gene3D" id="6.10.140.2220">
    <property type="match status" value="1"/>
</dbReference>
<organism evidence="7 8">
    <name type="scientific">Athelia psychrophila</name>
    <dbReference type="NCBI Taxonomy" id="1759441"/>
    <lineage>
        <taxon>Eukaryota</taxon>
        <taxon>Fungi</taxon>
        <taxon>Dikarya</taxon>
        <taxon>Basidiomycota</taxon>
        <taxon>Agaricomycotina</taxon>
        <taxon>Agaricomycetes</taxon>
        <taxon>Agaricomycetidae</taxon>
        <taxon>Atheliales</taxon>
        <taxon>Atheliaceae</taxon>
        <taxon>Athelia</taxon>
    </lineage>
</organism>
<name>A0A166WZJ5_9AGAM</name>
<evidence type="ECO:0000256" key="2">
    <source>
        <dbReference type="ARBA" id="ARBA00022771"/>
    </source>
</evidence>
<keyword evidence="2 4" id="KW-0863">Zinc-finger</keyword>
<evidence type="ECO:0000313" key="8">
    <source>
        <dbReference type="Proteomes" id="UP000076532"/>
    </source>
</evidence>
<dbReference type="AlphaFoldDB" id="A0A166WZJ5"/>
<dbReference type="EMBL" id="KV417916">
    <property type="protein sequence ID" value="KZP04510.1"/>
    <property type="molecule type" value="Genomic_DNA"/>
</dbReference>
<dbReference type="SUPFAM" id="SSF144232">
    <property type="entry name" value="HIT/MYND zinc finger-like"/>
    <property type="match status" value="1"/>
</dbReference>
<evidence type="ECO:0000256" key="4">
    <source>
        <dbReference type="PROSITE-ProRule" id="PRU00134"/>
    </source>
</evidence>
<evidence type="ECO:0000313" key="6">
    <source>
        <dbReference type="EMBL" id="KZP04510.1"/>
    </source>
</evidence>
<keyword evidence="8" id="KW-1185">Reference proteome</keyword>
<evidence type="ECO:0000256" key="1">
    <source>
        <dbReference type="ARBA" id="ARBA00022723"/>
    </source>
</evidence>
<dbReference type="OrthoDB" id="432970at2759"/>
<evidence type="ECO:0000256" key="3">
    <source>
        <dbReference type="ARBA" id="ARBA00022833"/>
    </source>
</evidence>
<keyword evidence="3" id="KW-0862">Zinc</keyword>
<proteinExistence type="predicted"/>
<dbReference type="STRING" id="436010.A0A166WZJ5"/>
<dbReference type="Proteomes" id="UP000076532">
    <property type="component" value="Unassembled WGS sequence"/>
</dbReference>
<dbReference type="EMBL" id="KV417480">
    <property type="protein sequence ID" value="KZP34275.1"/>
    <property type="molecule type" value="Genomic_DNA"/>
</dbReference>
<feature type="domain" description="MYND-type" evidence="5">
    <location>
        <begin position="14"/>
        <end position="56"/>
    </location>
</feature>
<dbReference type="PROSITE" id="PS50865">
    <property type="entry name" value="ZF_MYND_2"/>
    <property type="match status" value="1"/>
</dbReference>
<accession>A0A166WZJ5</accession>
<dbReference type="Pfam" id="PF01753">
    <property type="entry name" value="zf-MYND"/>
    <property type="match status" value="1"/>
</dbReference>
<evidence type="ECO:0000313" key="7">
    <source>
        <dbReference type="EMBL" id="KZP34275.1"/>
    </source>
</evidence>
<gene>
    <name evidence="7" type="ORF">FIBSPDRAFT_880840</name>
    <name evidence="6" type="ORF">FIBSPDRAFT_904223</name>
</gene>
<protein>
    <recommendedName>
        <fullName evidence="5">MYND-type domain-containing protein</fullName>
    </recommendedName>
</protein>